<keyword evidence="1" id="KW-0472">Membrane</keyword>
<protein>
    <submittedName>
        <fullName evidence="2">Uncharacterized protein</fullName>
    </submittedName>
</protein>
<dbReference type="Proteomes" id="UP000298663">
    <property type="component" value="Unassembled WGS sequence"/>
</dbReference>
<reference evidence="2 3" key="1">
    <citation type="journal article" date="2015" name="Genome Biol.">
        <title>Comparative genomics of Steinernema reveals deeply conserved gene regulatory networks.</title>
        <authorList>
            <person name="Dillman A.R."/>
            <person name="Macchietto M."/>
            <person name="Porter C.F."/>
            <person name="Rogers A."/>
            <person name="Williams B."/>
            <person name="Antoshechkin I."/>
            <person name="Lee M.M."/>
            <person name="Goodwin Z."/>
            <person name="Lu X."/>
            <person name="Lewis E.E."/>
            <person name="Goodrich-Blair H."/>
            <person name="Stock S.P."/>
            <person name="Adams B.J."/>
            <person name="Sternberg P.W."/>
            <person name="Mortazavi A."/>
        </authorList>
    </citation>
    <scope>NUCLEOTIDE SEQUENCE [LARGE SCALE GENOMIC DNA]</scope>
    <source>
        <strain evidence="2 3">ALL</strain>
    </source>
</reference>
<name>A0A4U5PHN4_STECR</name>
<keyword evidence="3" id="KW-1185">Reference proteome</keyword>
<organism evidence="2 3">
    <name type="scientific">Steinernema carpocapsae</name>
    <name type="common">Entomopathogenic nematode</name>
    <dbReference type="NCBI Taxonomy" id="34508"/>
    <lineage>
        <taxon>Eukaryota</taxon>
        <taxon>Metazoa</taxon>
        <taxon>Ecdysozoa</taxon>
        <taxon>Nematoda</taxon>
        <taxon>Chromadorea</taxon>
        <taxon>Rhabditida</taxon>
        <taxon>Tylenchina</taxon>
        <taxon>Panagrolaimomorpha</taxon>
        <taxon>Strongyloidoidea</taxon>
        <taxon>Steinernematidae</taxon>
        <taxon>Steinernema</taxon>
    </lineage>
</organism>
<gene>
    <name evidence="2" type="ORF">L596_010118</name>
</gene>
<dbReference type="AlphaFoldDB" id="A0A4U5PHN4"/>
<accession>A0A4U5PHN4</accession>
<reference evidence="2 3" key="2">
    <citation type="journal article" date="2019" name="G3 (Bethesda)">
        <title>Hybrid Assembly of the Genome of the Entomopathogenic Nematode Steinernema carpocapsae Identifies the X-Chromosome.</title>
        <authorList>
            <person name="Serra L."/>
            <person name="Macchietto M."/>
            <person name="Macias-Munoz A."/>
            <person name="McGill C.J."/>
            <person name="Rodriguez I.M."/>
            <person name="Rodriguez B."/>
            <person name="Murad R."/>
            <person name="Mortazavi A."/>
        </authorList>
    </citation>
    <scope>NUCLEOTIDE SEQUENCE [LARGE SCALE GENOMIC DNA]</scope>
    <source>
        <strain evidence="2 3">ALL</strain>
    </source>
</reference>
<evidence type="ECO:0000313" key="2">
    <source>
        <dbReference type="EMBL" id="TKR96040.1"/>
    </source>
</evidence>
<sequence length="70" mass="8256">MYLYYQHQKIGNGNHKIMWYIMMVNSWQPVISATVTLVFVPPIKSALIEIFINHKKDFKMSSVQVISIRK</sequence>
<evidence type="ECO:0000256" key="1">
    <source>
        <dbReference type="SAM" id="Phobius"/>
    </source>
</evidence>
<evidence type="ECO:0000313" key="3">
    <source>
        <dbReference type="Proteomes" id="UP000298663"/>
    </source>
</evidence>
<proteinExistence type="predicted"/>
<dbReference type="EMBL" id="AZBU02000002">
    <property type="protein sequence ID" value="TKR96040.1"/>
    <property type="molecule type" value="Genomic_DNA"/>
</dbReference>
<keyword evidence="1" id="KW-0812">Transmembrane</keyword>
<keyword evidence="1" id="KW-1133">Transmembrane helix</keyword>
<comment type="caution">
    <text evidence="2">The sequence shown here is derived from an EMBL/GenBank/DDBJ whole genome shotgun (WGS) entry which is preliminary data.</text>
</comment>
<feature type="transmembrane region" description="Helical" evidence="1">
    <location>
        <begin position="30"/>
        <end position="52"/>
    </location>
</feature>